<proteinExistence type="predicted"/>
<evidence type="ECO:0000313" key="1">
    <source>
        <dbReference type="EMBL" id="MVN78400.1"/>
    </source>
</evidence>
<dbReference type="RefSeq" id="WP_157568480.1">
    <property type="nucleotide sequence ID" value="NZ_WQKZ01000005.1"/>
</dbReference>
<keyword evidence="2" id="KW-1185">Reference proteome</keyword>
<organism evidence="1 2">
    <name type="scientific">Hymenobacter ginkgonis</name>
    <dbReference type="NCBI Taxonomy" id="2682976"/>
    <lineage>
        <taxon>Bacteria</taxon>
        <taxon>Pseudomonadati</taxon>
        <taxon>Bacteroidota</taxon>
        <taxon>Cytophagia</taxon>
        <taxon>Cytophagales</taxon>
        <taxon>Hymenobacteraceae</taxon>
        <taxon>Hymenobacter</taxon>
    </lineage>
</organism>
<dbReference type="Proteomes" id="UP000441336">
    <property type="component" value="Unassembled WGS sequence"/>
</dbReference>
<reference evidence="1 2" key="1">
    <citation type="submission" date="2019-12" db="EMBL/GenBank/DDBJ databases">
        <title>Hymenobacter sp. HMF4947 Genome sequencing and assembly.</title>
        <authorList>
            <person name="Kang H."/>
            <person name="Cha I."/>
            <person name="Kim H."/>
            <person name="Joh K."/>
        </authorList>
    </citation>
    <scope>NUCLEOTIDE SEQUENCE [LARGE SCALE GENOMIC DNA]</scope>
    <source>
        <strain evidence="1 2">HMF4947</strain>
    </source>
</reference>
<dbReference type="EMBL" id="WQKZ01000005">
    <property type="protein sequence ID" value="MVN78400.1"/>
    <property type="molecule type" value="Genomic_DNA"/>
</dbReference>
<sequence length="140" mass="15653">MNFPFFNRLQLKKIVVPTASEPSREAEKMLQGILAELPELLLGYIVDTQVANVLAFYTVSNSYNPNQLSLRNTKLLRTMQEGVAAKAWIGGPLTDVSIILEDQLHHLRPLKEGGQYCFVAVRLVDANLGIVKEVVRRCTS</sequence>
<comment type="caution">
    <text evidence="1">The sequence shown here is derived from an EMBL/GenBank/DDBJ whole genome shotgun (WGS) entry which is preliminary data.</text>
</comment>
<dbReference type="AlphaFoldDB" id="A0A7K1TJ10"/>
<evidence type="ECO:0000313" key="2">
    <source>
        <dbReference type="Proteomes" id="UP000441336"/>
    </source>
</evidence>
<accession>A0A7K1TJ10</accession>
<protein>
    <submittedName>
        <fullName evidence="1">Uncharacterized protein</fullName>
    </submittedName>
</protein>
<gene>
    <name evidence="1" type="ORF">GO988_18880</name>
</gene>
<name>A0A7K1TJ10_9BACT</name>